<dbReference type="Proteomes" id="UP001198200">
    <property type="component" value="Unassembled WGS sequence"/>
</dbReference>
<keyword evidence="2 4" id="KW-0326">Glycosidase</keyword>
<evidence type="ECO:0000259" key="3">
    <source>
        <dbReference type="Pfam" id="PF02449"/>
    </source>
</evidence>
<dbReference type="RefSeq" id="WP_308732133.1">
    <property type="nucleotide sequence ID" value="NZ_JAJEQN010000034.1"/>
</dbReference>
<evidence type="ECO:0000256" key="2">
    <source>
        <dbReference type="ARBA" id="ARBA00023295"/>
    </source>
</evidence>
<dbReference type="Pfam" id="PF02449">
    <property type="entry name" value="Glyco_hydro_42"/>
    <property type="match status" value="1"/>
</dbReference>
<protein>
    <submittedName>
        <fullName evidence="4">Beta-galactosidase</fullName>
        <ecNumber evidence="4">3.2.1.23</ecNumber>
    </submittedName>
</protein>
<evidence type="ECO:0000256" key="1">
    <source>
        <dbReference type="ARBA" id="ARBA00022801"/>
    </source>
</evidence>
<sequence>MKIPFDVKMLTSGASLLEQEKDSALLKLSKDGAGIVLPWDVMKNERYFMFQIETLEEHCDAFNVYVYGKDDEPTMTIRFGILPQITTQICLDKEWFKAGVLFPEALPGELKIVCHGGRIVPEEITRIEMKTIPVFHDITVRISNMALTDTYPENVQLLDVKLVDSLGQNKQKEWSGKTKDIESLKSILEKQVKDGEEGYPFENWSKWGGWKNKKLAKGTGFFTKYKADGKWWLADPDGYAFFSAGPDCVNVPVDCRVDGIEKWLDWLPDEKEPAYAEMFSPDRVFKDRKRNAKMFSYAGANLYRVFGEDWYQTWKKMMAGQLMQMGMNTLGNWSDQRLFENTPIPYVTSLPEFPETKKKIFRDFPDVLSDEYKENAKNNAKALAARKDDQMMIGYFLRNEPSWAFVDNLVLADEVLYNPERTVCKEKLIAALKEKYQTVEALNTAWNTKFNDFDDLYQPIRDASAKSEAAKEDQKTFSKEMLRAYVEIPSKACREVDPNHMILGMRWAWISDPDLATGWENFDVFSINCYAVDPTEAISHVVELGVDLPVMIGEFHFGALDTGLSATGLEGVLTQKDRGKAYRYYCERVAAHPNGVGCHYFQCYDQFVLGRFDGENYNIGLFDICSRPYQDMASYVKQCSEAMYEIADGTKVPTDEKAESIPMIAY</sequence>
<dbReference type="SUPFAM" id="SSF51445">
    <property type="entry name" value="(Trans)glycosidases"/>
    <property type="match status" value="1"/>
</dbReference>
<name>A0AAE3E542_9FIRM</name>
<proteinExistence type="predicted"/>
<dbReference type="AlphaFoldDB" id="A0AAE3E542"/>
<comment type="caution">
    <text evidence="4">The sequence shown here is derived from an EMBL/GenBank/DDBJ whole genome shotgun (WGS) entry which is preliminary data.</text>
</comment>
<gene>
    <name evidence="4" type="ORF">LKD48_12330</name>
</gene>
<dbReference type="GO" id="GO:0004565">
    <property type="term" value="F:beta-galactosidase activity"/>
    <property type="evidence" value="ECO:0007669"/>
    <property type="project" value="UniProtKB-EC"/>
</dbReference>
<dbReference type="GO" id="GO:0009341">
    <property type="term" value="C:beta-galactosidase complex"/>
    <property type="evidence" value="ECO:0007669"/>
    <property type="project" value="InterPro"/>
</dbReference>
<dbReference type="Gene3D" id="3.20.20.80">
    <property type="entry name" value="Glycosidases"/>
    <property type="match status" value="1"/>
</dbReference>
<evidence type="ECO:0000313" key="5">
    <source>
        <dbReference type="Proteomes" id="UP001198200"/>
    </source>
</evidence>
<dbReference type="GO" id="GO:0005975">
    <property type="term" value="P:carbohydrate metabolic process"/>
    <property type="evidence" value="ECO:0007669"/>
    <property type="project" value="InterPro"/>
</dbReference>
<dbReference type="EMBL" id="JAJEQN010000034">
    <property type="protein sequence ID" value="MCC2222408.1"/>
    <property type="molecule type" value="Genomic_DNA"/>
</dbReference>
<organism evidence="4 5">
    <name type="scientific">Anthropogastromicrobium aceti</name>
    <dbReference type="NCBI Taxonomy" id="2981768"/>
    <lineage>
        <taxon>Bacteria</taxon>
        <taxon>Bacillati</taxon>
        <taxon>Bacillota</taxon>
        <taxon>Clostridia</taxon>
        <taxon>Lachnospirales</taxon>
        <taxon>Lachnospiraceae</taxon>
        <taxon>Anthropogastromicrobium</taxon>
    </lineage>
</organism>
<evidence type="ECO:0000313" key="4">
    <source>
        <dbReference type="EMBL" id="MCC2222408.1"/>
    </source>
</evidence>
<feature type="domain" description="Glycoside hydrolase family 42 N-terminal" evidence="3">
    <location>
        <begin position="366"/>
        <end position="602"/>
    </location>
</feature>
<reference evidence="4 5" key="1">
    <citation type="submission" date="2021-10" db="EMBL/GenBank/DDBJ databases">
        <title>Anaerobic single-cell dispensing facilitates the cultivation of human gut bacteria.</title>
        <authorList>
            <person name="Afrizal A."/>
        </authorList>
    </citation>
    <scope>NUCLEOTIDE SEQUENCE [LARGE SCALE GENOMIC DNA]</scope>
    <source>
        <strain evidence="4 5">CLA-AA-H224</strain>
    </source>
</reference>
<keyword evidence="1 4" id="KW-0378">Hydrolase</keyword>
<dbReference type="EC" id="3.2.1.23" evidence="4"/>
<dbReference type="InterPro" id="IPR017853">
    <property type="entry name" value="GH"/>
</dbReference>
<keyword evidence="5" id="KW-1185">Reference proteome</keyword>
<accession>A0AAE3E542</accession>
<dbReference type="InterPro" id="IPR013529">
    <property type="entry name" value="Glyco_hydro_42_N"/>
</dbReference>